<dbReference type="RefSeq" id="WP_117910398.1">
    <property type="nucleotide sequence ID" value="NZ_JAODBU010000014.1"/>
</dbReference>
<evidence type="ECO:0000313" key="10">
    <source>
        <dbReference type="Proteomes" id="UP001431199"/>
    </source>
</evidence>
<dbReference type="InterPro" id="IPR007627">
    <property type="entry name" value="RNA_pol_sigma70_r2"/>
</dbReference>
<evidence type="ECO:0000256" key="1">
    <source>
        <dbReference type="ARBA" id="ARBA00010641"/>
    </source>
</evidence>
<dbReference type="PANTHER" id="PTHR43133:SF60">
    <property type="entry name" value="RNA POLYMERASE SIGMA FACTOR SIGV"/>
    <property type="match status" value="1"/>
</dbReference>
<keyword evidence="4 6" id="KW-0238">DNA-binding</keyword>
<evidence type="ECO:0000256" key="5">
    <source>
        <dbReference type="ARBA" id="ARBA00023163"/>
    </source>
</evidence>
<name>A0ABT2M325_9FIRM</name>
<dbReference type="Gene3D" id="1.10.1740.10">
    <property type="match status" value="1"/>
</dbReference>
<comment type="similarity">
    <text evidence="1 6">Belongs to the sigma-70 factor family. ECF subfamily.</text>
</comment>
<keyword evidence="5 6" id="KW-0804">Transcription</keyword>
<keyword evidence="10" id="KW-1185">Reference proteome</keyword>
<evidence type="ECO:0000256" key="6">
    <source>
        <dbReference type="RuleBase" id="RU000716"/>
    </source>
</evidence>
<accession>A0ABT2M325</accession>
<dbReference type="SUPFAM" id="SSF88946">
    <property type="entry name" value="Sigma2 domain of RNA polymerase sigma factors"/>
    <property type="match status" value="1"/>
</dbReference>
<feature type="domain" description="RNA polymerase sigma-70 region 2" evidence="7">
    <location>
        <begin position="13"/>
        <end position="79"/>
    </location>
</feature>
<evidence type="ECO:0000259" key="7">
    <source>
        <dbReference type="Pfam" id="PF04542"/>
    </source>
</evidence>
<evidence type="ECO:0000313" key="9">
    <source>
        <dbReference type="EMBL" id="MCT7399925.1"/>
    </source>
</evidence>
<organism evidence="9 10">
    <name type="scientific">Eubacterium album</name>
    <dbReference type="NCBI Taxonomy" id="2978477"/>
    <lineage>
        <taxon>Bacteria</taxon>
        <taxon>Bacillati</taxon>
        <taxon>Bacillota</taxon>
        <taxon>Clostridia</taxon>
        <taxon>Eubacteriales</taxon>
        <taxon>Eubacteriaceae</taxon>
        <taxon>Eubacterium</taxon>
    </lineage>
</organism>
<protein>
    <recommendedName>
        <fullName evidence="6">RNA polymerase sigma factor</fullName>
    </recommendedName>
</protein>
<dbReference type="InterPro" id="IPR000838">
    <property type="entry name" value="RNA_pol_sigma70_ECF_CS"/>
</dbReference>
<dbReference type="SUPFAM" id="SSF88659">
    <property type="entry name" value="Sigma3 and sigma4 domains of RNA polymerase sigma factors"/>
    <property type="match status" value="1"/>
</dbReference>
<dbReference type="Proteomes" id="UP001431199">
    <property type="component" value="Unassembled WGS sequence"/>
</dbReference>
<sequence>MEEIYQNSYFEDLLTKYEKLVFSICYRMTNNYFDAQDLTQETFISVYKVMESFDEKNEKAYITRVATNKCLDHLKRAERRTMPSEDEELERGSPPVDSAEKQVMEIVVMEQLEKCCNRLKEPYKTVAYEYFYKGKTAKEIAEHINANVHTVQTQIRRVRKVLRTQWDKEELR</sequence>
<dbReference type="InterPro" id="IPR014284">
    <property type="entry name" value="RNA_pol_sigma-70_dom"/>
</dbReference>
<dbReference type="PANTHER" id="PTHR43133">
    <property type="entry name" value="RNA POLYMERASE ECF-TYPE SIGMA FACTO"/>
    <property type="match status" value="1"/>
</dbReference>
<dbReference type="InterPro" id="IPR013324">
    <property type="entry name" value="RNA_pol_sigma_r3/r4-like"/>
</dbReference>
<dbReference type="InterPro" id="IPR013249">
    <property type="entry name" value="RNA_pol_sigma70_r4_t2"/>
</dbReference>
<keyword evidence="3 6" id="KW-0731">Sigma factor</keyword>
<keyword evidence="2 6" id="KW-0805">Transcription regulation</keyword>
<evidence type="ECO:0000256" key="4">
    <source>
        <dbReference type="ARBA" id="ARBA00023125"/>
    </source>
</evidence>
<proteinExistence type="inferred from homology"/>
<dbReference type="InterPro" id="IPR013325">
    <property type="entry name" value="RNA_pol_sigma_r2"/>
</dbReference>
<dbReference type="Pfam" id="PF08281">
    <property type="entry name" value="Sigma70_r4_2"/>
    <property type="match status" value="1"/>
</dbReference>
<dbReference type="InterPro" id="IPR036388">
    <property type="entry name" value="WH-like_DNA-bd_sf"/>
</dbReference>
<dbReference type="EMBL" id="JAODBU010000014">
    <property type="protein sequence ID" value="MCT7399925.1"/>
    <property type="molecule type" value="Genomic_DNA"/>
</dbReference>
<dbReference type="Pfam" id="PF04542">
    <property type="entry name" value="Sigma70_r2"/>
    <property type="match status" value="1"/>
</dbReference>
<evidence type="ECO:0000256" key="2">
    <source>
        <dbReference type="ARBA" id="ARBA00023015"/>
    </source>
</evidence>
<dbReference type="Gene3D" id="1.10.10.10">
    <property type="entry name" value="Winged helix-like DNA-binding domain superfamily/Winged helix DNA-binding domain"/>
    <property type="match status" value="1"/>
</dbReference>
<gene>
    <name evidence="9" type="ORF">N5B56_12695</name>
</gene>
<feature type="domain" description="RNA polymerase sigma factor 70 region 4 type 2" evidence="8">
    <location>
        <begin position="110"/>
        <end position="160"/>
    </location>
</feature>
<reference evidence="9" key="1">
    <citation type="submission" date="2022-09" db="EMBL/GenBank/DDBJ databases">
        <title>Eubacterium sp. LFL-14 isolated from human feces.</title>
        <authorList>
            <person name="Liu F."/>
        </authorList>
    </citation>
    <scope>NUCLEOTIDE SEQUENCE</scope>
    <source>
        <strain evidence="9">LFL-14</strain>
    </source>
</reference>
<evidence type="ECO:0000259" key="8">
    <source>
        <dbReference type="Pfam" id="PF08281"/>
    </source>
</evidence>
<dbReference type="InterPro" id="IPR039425">
    <property type="entry name" value="RNA_pol_sigma-70-like"/>
</dbReference>
<evidence type="ECO:0000256" key="3">
    <source>
        <dbReference type="ARBA" id="ARBA00023082"/>
    </source>
</evidence>
<dbReference type="PROSITE" id="PS01063">
    <property type="entry name" value="SIGMA70_ECF"/>
    <property type="match status" value="1"/>
</dbReference>
<comment type="caution">
    <text evidence="9">The sequence shown here is derived from an EMBL/GenBank/DDBJ whole genome shotgun (WGS) entry which is preliminary data.</text>
</comment>
<dbReference type="NCBIfam" id="TIGR02937">
    <property type="entry name" value="sigma70-ECF"/>
    <property type="match status" value="1"/>
</dbReference>